<keyword evidence="2" id="KW-1185">Reference proteome</keyword>
<feature type="compositionally biased region" description="Polar residues" evidence="1">
    <location>
        <begin position="85"/>
        <end position="101"/>
    </location>
</feature>
<dbReference type="Proteomes" id="UP000504637">
    <property type="component" value="Unplaced"/>
</dbReference>
<feature type="compositionally biased region" description="Basic and acidic residues" evidence="1">
    <location>
        <begin position="111"/>
        <end position="127"/>
    </location>
</feature>
<reference evidence="3" key="3">
    <citation type="submission" date="2025-08" db="UniProtKB">
        <authorList>
            <consortium name="RefSeq"/>
        </authorList>
    </citation>
    <scope>IDENTIFICATION</scope>
    <source>
        <strain evidence="3">CBS 342.82</strain>
    </source>
</reference>
<dbReference type="GeneID" id="54360689"/>
<feature type="region of interest" description="Disordered" evidence="1">
    <location>
        <begin position="1"/>
        <end position="28"/>
    </location>
</feature>
<evidence type="ECO:0000313" key="2">
    <source>
        <dbReference type="Proteomes" id="UP000504637"/>
    </source>
</evidence>
<organism evidence="3">
    <name type="scientific">Dissoconium aciculare CBS 342.82</name>
    <dbReference type="NCBI Taxonomy" id="1314786"/>
    <lineage>
        <taxon>Eukaryota</taxon>
        <taxon>Fungi</taxon>
        <taxon>Dikarya</taxon>
        <taxon>Ascomycota</taxon>
        <taxon>Pezizomycotina</taxon>
        <taxon>Dothideomycetes</taxon>
        <taxon>Dothideomycetidae</taxon>
        <taxon>Mycosphaerellales</taxon>
        <taxon>Dissoconiaceae</taxon>
        <taxon>Dissoconium</taxon>
    </lineage>
</organism>
<name>A0A6J3MF26_9PEZI</name>
<feature type="compositionally biased region" description="Polar residues" evidence="1">
    <location>
        <begin position="134"/>
        <end position="153"/>
    </location>
</feature>
<evidence type="ECO:0000313" key="3">
    <source>
        <dbReference type="RefSeq" id="XP_033463631.1"/>
    </source>
</evidence>
<reference evidence="3" key="2">
    <citation type="submission" date="2020-04" db="EMBL/GenBank/DDBJ databases">
        <authorList>
            <consortium name="NCBI Genome Project"/>
        </authorList>
    </citation>
    <scope>NUCLEOTIDE SEQUENCE</scope>
    <source>
        <strain evidence="3">CBS 342.82</strain>
    </source>
</reference>
<dbReference type="RefSeq" id="XP_033463631.1">
    <property type="nucleotide sequence ID" value="XM_033602889.1"/>
</dbReference>
<dbReference type="AlphaFoldDB" id="A0A6J3MF26"/>
<sequence>MSSQRLGQGVPVPPEQTTGCRDYKNDDPEDEGILGVVDANVAILLTPVQPHFRRRTTQTGAIAGTIDGGPCSSFIYDTDEELWDRSSSGQSRRTDEGSSSLFVYDTDEDIPDRPSSEQSRGTDETSDHLPTPSALPSQRLPSISRPDNTSISMENHPAGPAEDTNSEEELGARLMAIHEKMIAQFTNMKETPM</sequence>
<evidence type="ECO:0000256" key="1">
    <source>
        <dbReference type="SAM" id="MobiDB-lite"/>
    </source>
</evidence>
<protein>
    <submittedName>
        <fullName evidence="3">Uncharacterized protein</fullName>
    </submittedName>
</protein>
<proteinExistence type="predicted"/>
<accession>A0A6J3MF26</accession>
<reference evidence="3" key="1">
    <citation type="submission" date="2020-01" db="EMBL/GenBank/DDBJ databases">
        <authorList>
            <consortium name="DOE Joint Genome Institute"/>
            <person name="Haridas S."/>
            <person name="Albert R."/>
            <person name="Binder M."/>
            <person name="Bloem J."/>
            <person name="Labutti K."/>
            <person name="Salamov A."/>
            <person name="Andreopoulos B."/>
            <person name="Baker S.E."/>
            <person name="Barry K."/>
            <person name="Bills G."/>
            <person name="Bluhm B.H."/>
            <person name="Cannon C."/>
            <person name="Castanera R."/>
            <person name="Culley D.E."/>
            <person name="Daum C."/>
            <person name="Ezra D."/>
            <person name="Gonzalez J.B."/>
            <person name="Henrissat B."/>
            <person name="Kuo A."/>
            <person name="Liang C."/>
            <person name="Lipzen A."/>
            <person name="Lutzoni F."/>
            <person name="Magnuson J."/>
            <person name="Mondo S."/>
            <person name="Nolan M."/>
            <person name="Ohm R."/>
            <person name="Pangilinan J."/>
            <person name="Park H.-J."/>
            <person name="Ramirez L."/>
            <person name="Alfaro M."/>
            <person name="Sun H."/>
            <person name="Tritt A."/>
            <person name="Yoshinaga Y."/>
            <person name="Zwiers L.-H."/>
            <person name="Turgeon B.G."/>
            <person name="Goodwin S.B."/>
            <person name="Spatafora J.W."/>
            <person name="Crous P.W."/>
            <person name="Grigoriev I.V."/>
        </authorList>
    </citation>
    <scope>NUCLEOTIDE SEQUENCE</scope>
    <source>
        <strain evidence="3">CBS 342.82</strain>
    </source>
</reference>
<feature type="region of interest" description="Disordered" evidence="1">
    <location>
        <begin position="85"/>
        <end position="174"/>
    </location>
</feature>
<gene>
    <name evidence="3" type="ORF">K489DRAFT_367786</name>
</gene>